<comment type="cofactor">
    <cofactor evidence="1">
        <name>Zn(2+)</name>
        <dbReference type="ChEBI" id="CHEBI:29105"/>
    </cofactor>
</comment>
<evidence type="ECO:0000256" key="6">
    <source>
        <dbReference type="ARBA" id="ARBA00023049"/>
    </source>
</evidence>
<keyword evidence="10" id="KW-1185">Reference proteome</keyword>
<gene>
    <name evidence="9" type="ORF">ASU33_09440</name>
</gene>
<dbReference type="GO" id="GO:0046872">
    <property type="term" value="F:metal ion binding"/>
    <property type="evidence" value="ECO:0007669"/>
    <property type="project" value="UniProtKB-KW"/>
</dbReference>
<dbReference type="InterPro" id="IPR051156">
    <property type="entry name" value="Mito/Outer_Membr_Metalloprot"/>
</dbReference>
<evidence type="ECO:0000256" key="4">
    <source>
        <dbReference type="ARBA" id="ARBA00022801"/>
    </source>
</evidence>
<name>A0A9X0HLU0_SOLP1</name>
<dbReference type="GO" id="GO:0051603">
    <property type="term" value="P:proteolysis involved in protein catabolic process"/>
    <property type="evidence" value="ECO:0007669"/>
    <property type="project" value="TreeGrafter"/>
</dbReference>
<evidence type="ECO:0000256" key="5">
    <source>
        <dbReference type="ARBA" id="ARBA00022833"/>
    </source>
</evidence>
<evidence type="ECO:0000256" key="2">
    <source>
        <dbReference type="ARBA" id="ARBA00022670"/>
    </source>
</evidence>
<protein>
    <submittedName>
        <fullName evidence="9">Peptidase M48</fullName>
    </submittedName>
</protein>
<evidence type="ECO:0000256" key="3">
    <source>
        <dbReference type="ARBA" id="ARBA00022723"/>
    </source>
</evidence>
<dbReference type="Gene3D" id="3.30.2010.10">
    <property type="entry name" value="Metalloproteases ('zincins'), catalytic domain"/>
    <property type="match status" value="1"/>
</dbReference>
<keyword evidence="2" id="KW-0645">Protease</keyword>
<dbReference type="AlphaFoldDB" id="A0A9X0HLU0"/>
<keyword evidence="7" id="KW-0732">Signal</keyword>
<evidence type="ECO:0000256" key="7">
    <source>
        <dbReference type="SAM" id="SignalP"/>
    </source>
</evidence>
<keyword evidence="4" id="KW-0378">Hydrolase</keyword>
<evidence type="ECO:0000313" key="10">
    <source>
        <dbReference type="Proteomes" id="UP000054223"/>
    </source>
</evidence>
<dbReference type="GO" id="GO:0016020">
    <property type="term" value="C:membrane"/>
    <property type="evidence" value="ECO:0007669"/>
    <property type="project" value="TreeGrafter"/>
</dbReference>
<dbReference type="PANTHER" id="PTHR22726:SF1">
    <property type="entry name" value="METALLOENDOPEPTIDASE OMA1, MITOCHONDRIAL"/>
    <property type="match status" value="1"/>
</dbReference>
<dbReference type="EMBL" id="LNAL01000006">
    <property type="protein sequence ID" value="KUG08383.1"/>
    <property type="molecule type" value="Genomic_DNA"/>
</dbReference>
<dbReference type="GO" id="GO:0004222">
    <property type="term" value="F:metalloendopeptidase activity"/>
    <property type="evidence" value="ECO:0007669"/>
    <property type="project" value="InterPro"/>
</dbReference>
<feature type="signal peptide" evidence="7">
    <location>
        <begin position="1"/>
        <end position="30"/>
    </location>
</feature>
<dbReference type="Gene3D" id="3.40.1000.10">
    <property type="entry name" value="Mog1/PsbP, alpha/beta/alpha sandwich"/>
    <property type="match status" value="1"/>
</dbReference>
<feature type="chain" id="PRO_5040817573" evidence="7">
    <location>
        <begin position="31"/>
        <end position="481"/>
    </location>
</feature>
<dbReference type="Proteomes" id="UP000054223">
    <property type="component" value="Unassembled WGS sequence"/>
</dbReference>
<sequence>MHTNLLRRLRPLALLGLLLPLAGSTSPAFYAPANRAPVQGAQPDPQVVAMFGLLDNAKLQSYIDEKGLQMGRISDRPADVKGFTIVDSPIINAFATPDGHVYFTRGIMAHFNNEAQFAGVLGHEIGHITARHGQKQQTRSTIANGALILGSILSRRVASLAQPLSQVAGLGLLKYGRDDENESDQLGVKYSSKIGYDPASMADFFLTLQRTEQSSGAATVPTFLSSHPNSADRYQNVKKMAVQAEQQAGRQLAVNRDQYLRMIDGLAYGDDPRQGYVESGAFYHPELKFQFPVPQGWKTQNSPQQFQMAEPNGQAVQVLLLAPGNSLDQAAQALAEQLKLQNAQASRTTINSFPAIAVQGDQIGQNQQGQQGITARTLSYLIQDGQTIYALVGMSAPSTFSSYGPTFQRVAQGFRRLTDANKINRQPERVRIKTAKAGQTLASALAANGVPSRRYEEMAILNGMKTTDKMTAGQLFKVVGK</sequence>
<accession>A0A9X0HLU0</accession>
<proteinExistence type="predicted"/>
<dbReference type="InterPro" id="IPR001915">
    <property type="entry name" value="Peptidase_M48"/>
</dbReference>
<organism evidence="9 10">
    <name type="scientific">Solirubrum puertoriconensis</name>
    <dbReference type="NCBI Taxonomy" id="1751427"/>
    <lineage>
        <taxon>Bacteria</taxon>
        <taxon>Pseudomonadati</taxon>
        <taxon>Bacteroidota</taxon>
        <taxon>Cytophagia</taxon>
        <taxon>Cytophagales</taxon>
    </lineage>
</organism>
<comment type="caution">
    <text evidence="9">The sequence shown here is derived from an EMBL/GenBank/DDBJ whole genome shotgun (WGS) entry which is preliminary data.</text>
</comment>
<dbReference type="RefSeq" id="WP_059069786.1">
    <property type="nucleotide sequence ID" value="NZ_LNAL01000006.1"/>
</dbReference>
<reference evidence="9 10" key="1">
    <citation type="submission" date="2015-11" db="EMBL/GenBank/DDBJ databases">
        <title>Solirubrum puertoriconensis gen. nov. an environmental bacteria isolated in Puerto Rico.</title>
        <authorList>
            <person name="Cuebas-Irizarry M.F."/>
            <person name="Montalvo-Rodriguez R."/>
        </authorList>
    </citation>
    <scope>NUCLEOTIDE SEQUENCE [LARGE SCALE GENOMIC DNA]</scope>
    <source>
        <strain evidence="9 10">MC1A</strain>
    </source>
</reference>
<feature type="domain" description="Peptidase M48" evidence="8">
    <location>
        <begin position="60"/>
        <end position="240"/>
    </location>
</feature>
<keyword evidence="5" id="KW-0862">Zinc</keyword>
<evidence type="ECO:0000259" key="8">
    <source>
        <dbReference type="Pfam" id="PF01435"/>
    </source>
</evidence>
<dbReference type="Pfam" id="PF01435">
    <property type="entry name" value="Peptidase_M48"/>
    <property type="match status" value="1"/>
</dbReference>
<keyword evidence="3" id="KW-0479">Metal-binding</keyword>
<evidence type="ECO:0000313" key="9">
    <source>
        <dbReference type="EMBL" id="KUG08383.1"/>
    </source>
</evidence>
<dbReference type="OrthoDB" id="9810445at2"/>
<dbReference type="PANTHER" id="PTHR22726">
    <property type="entry name" value="METALLOENDOPEPTIDASE OMA1"/>
    <property type="match status" value="1"/>
</dbReference>
<evidence type="ECO:0000256" key="1">
    <source>
        <dbReference type="ARBA" id="ARBA00001947"/>
    </source>
</evidence>
<keyword evidence="6" id="KW-0482">Metalloprotease</keyword>